<evidence type="ECO:0000313" key="3">
    <source>
        <dbReference type="EMBL" id="MDP9793106.1"/>
    </source>
</evidence>
<sequence>MVRTADREADIMAKLPRRAVLHGAAATAAAVAAATTAPAPAEAGTGSHHAGGREPTVKQPVTTNVPRGQADHFDPYYNVVRGQVPASYHPWVANRQDRVLLYTRTAGPRHAHLGPALPAGLNPPLTAAHVLQNAVIRWMGEVGVAVDWTEEVTRLPGIGSTYKAVVFGSTSRDTLWKHGTAVDPAAAVNTTTGAHLDAGRTALRQYVRAGGGFVGIHNAIGGTEYNWPYYEGLCGGTQYYDHGANQDGTIVTLARDSSTQGLPARWAFRDEWYNWLPFPTRVKFLLAVDESSLATRSATHPGHGRFHPISWCQYYDGGRSWVAALGHDSAAYVDGSGFPGQEFFKKHVVNGILSAMGDLPFCV</sequence>
<feature type="domain" description="ThuA-like" evidence="2">
    <location>
        <begin position="189"/>
        <end position="352"/>
    </location>
</feature>
<dbReference type="InterPro" id="IPR029010">
    <property type="entry name" value="ThuA-like"/>
</dbReference>
<dbReference type="Proteomes" id="UP001240984">
    <property type="component" value="Unassembled WGS sequence"/>
</dbReference>
<protein>
    <recommendedName>
        <fullName evidence="2">ThuA-like domain-containing protein</fullName>
    </recommendedName>
</protein>
<gene>
    <name evidence="3" type="ORF">J2S43_001618</name>
</gene>
<dbReference type="SUPFAM" id="SSF52317">
    <property type="entry name" value="Class I glutamine amidotransferase-like"/>
    <property type="match status" value="1"/>
</dbReference>
<dbReference type="InterPro" id="IPR029062">
    <property type="entry name" value="Class_I_gatase-like"/>
</dbReference>
<dbReference type="RefSeq" id="WP_306828038.1">
    <property type="nucleotide sequence ID" value="NZ_JAUSRA010000001.1"/>
</dbReference>
<evidence type="ECO:0000256" key="1">
    <source>
        <dbReference type="SAM" id="MobiDB-lite"/>
    </source>
</evidence>
<organism evidence="3 4">
    <name type="scientific">Catenuloplanes nepalensis</name>
    <dbReference type="NCBI Taxonomy" id="587533"/>
    <lineage>
        <taxon>Bacteria</taxon>
        <taxon>Bacillati</taxon>
        <taxon>Actinomycetota</taxon>
        <taxon>Actinomycetes</taxon>
        <taxon>Micromonosporales</taxon>
        <taxon>Micromonosporaceae</taxon>
        <taxon>Catenuloplanes</taxon>
    </lineage>
</organism>
<dbReference type="PANTHER" id="PTHR40469:SF2">
    <property type="entry name" value="GALACTOSE-BINDING DOMAIN-LIKE SUPERFAMILY PROTEIN"/>
    <property type="match status" value="1"/>
</dbReference>
<evidence type="ECO:0000313" key="4">
    <source>
        <dbReference type="Proteomes" id="UP001240984"/>
    </source>
</evidence>
<dbReference type="PANTHER" id="PTHR40469">
    <property type="entry name" value="SECRETED GLYCOSYL HYDROLASE"/>
    <property type="match status" value="1"/>
</dbReference>
<reference evidence="3 4" key="1">
    <citation type="submission" date="2023-07" db="EMBL/GenBank/DDBJ databases">
        <title>Sequencing the genomes of 1000 actinobacteria strains.</title>
        <authorList>
            <person name="Klenk H.-P."/>
        </authorList>
    </citation>
    <scope>NUCLEOTIDE SEQUENCE [LARGE SCALE GENOMIC DNA]</scope>
    <source>
        <strain evidence="3 4">DSM 44710</strain>
    </source>
</reference>
<keyword evidence="4" id="KW-1185">Reference proteome</keyword>
<dbReference type="InterPro" id="IPR006311">
    <property type="entry name" value="TAT_signal"/>
</dbReference>
<dbReference type="Gene3D" id="3.40.50.880">
    <property type="match status" value="1"/>
</dbReference>
<comment type="caution">
    <text evidence="3">The sequence shown here is derived from an EMBL/GenBank/DDBJ whole genome shotgun (WGS) entry which is preliminary data.</text>
</comment>
<dbReference type="PROSITE" id="PS51318">
    <property type="entry name" value="TAT"/>
    <property type="match status" value="1"/>
</dbReference>
<dbReference type="EMBL" id="JAUSRA010000001">
    <property type="protein sequence ID" value="MDP9793106.1"/>
    <property type="molecule type" value="Genomic_DNA"/>
</dbReference>
<name>A0ABT9MNV8_9ACTN</name>
<feature type="region of interest" description="Disordered" evidence="1">
    <location>
        <begin position="39"/>
        <end position="68"/>
    </location>
</feature>
<proteinExistence type="predicted"/>
<evidence type="ECO:0000259" key="2">
    <source>
        <dbReference type="Pfam" id="PF06283"/>
    </source>
</evidence>
<accession>A0ABT9MNV8</accession>
<dbReference type="Pfam" id="PF06283">
    <property type="entry name" value="ThuA"/>
    <property type="match status" value="1"/>
</dbReference>